<accession>A0A4V1RVD3</accession>
<comment type="caution">
    <text evidence="2">The sequence shown here is derived from an EMBL/GenBank/DDBJ whole genome shotgun (WGS) entry which is preliminary data.</text>
</comment>
<keyword evidence="3" id="KW-1185">Reference proteome</keyword>
<dbReference type="RefSeq" id="WP_129606939.1">
    <property type="nucleotide sequence ID" value="NZ_SBLB01000016.1"/>
</dbReference>
<dbReference type="Proteomes" id="UP000290407">
    <property type="component" value="Unassembled WGS sequence"/>
</dbReference>
<proteinExistence type="predicted"/>
<organism evidence="2 3">
    <name type="scientific">Spirosoma sordidisoli</name>
    <dbReference type="NCBI Taxonomy" id="2502893"/>
    <lineage>
        <taxon>Bacteria</taxon>
        <taxon>Pseudomonadati</taxon>
        <taxon>Bacteroidota</taxon>
        <taxon>Cytophagia</taxon>
        <taxon>Cytophagales</taxon>
        <taxon>Cytophagaceae</taxon>
        <taxon>Spirosoma</taxon>
    </lineage>
</organism>
<sequence>MAKRKKKLVSNPYLLTCNDLGTHDLEAVILRSGADHDVKRVKFAQLARQGDPDTLARFLAYRNHLQLTAPPLPDLGYSVAGSFVDVGRYVTGEPECMADFINYQPAQIVTINATLGYPEGSSEQTVFHYFGLMLDAIDRLELSGTRCEVNLTIDFFSPAEHYRQRLQIPFKRADQPLNMAQFAAVMLNAHFFTNILLYAFPSMCRCAPVDRAAGSADIAQTDRLYFPSIWFYKSYEREYFRNTTDYLRAINLGHLLL</sequence>
<dbReference type="AlphaFoldDB" id="A0A4V1RVD3"/>
<evidence type="ECO:0000259" key="1">
    <source>
        <dbReference type="Pfam" id="PF23822"/>
    </source>
</evidence>
<name>A0A4V1RVD3_9BACT</name>
<gene>
    <name evidence="2" type="ORF">EQG79_30305</name>
</gene>
<dbReference type="InterPro" id="IPR055616">
    <property type="entry name" value="DUF7192"/>
</dbReference>
<protein>
    <recommendedName>
        <fullName evidence="1">DUF7192 domain-containing protein</fullName>
    </recommendedName>
</protein>
<dbReference type="Pfam" id="PF23822">
    <property type="entry name" value="DUF7192"/>
    <property type="match status" value="1"/>
</dbReference>
<feature type="domain" description="DUF7192" evidence="1">
    <location>
        <begin position="77"/>
        <end position="202"/>
    </location>
</feature>
<reference evidence="2 3" key="1">
    <citation type="submission" date="2019-01" db="EMBL/GenBank/DDBJ databases">
        <title>Spirosoma flava sp. nov., a propanil-degrading bacterium isolated from herbicide-contaminated soil.</title>
        <authorList>
            <person name="Zhang L."/>
            <person name="Jiang J.-D."/>
        </authorList>
    </citation>
    <scope>NUCLEOTIDE SEQUENCE [LARGE SCALE GENOMIC DNA]</scope>
    <source>
        <strain evidence="2 3">TY50</strain>
    </source>
</reference>
<evidence type="ECO:0000313" key="2">
    <source>
        <dbReference type="EMBL" id="RYC66368.1"/>
    </source>
</evidence>
<evidence type="ECO:0000313" key="3">
    <source>
        <dbReference type="Proteomes" id="UP000290407"/>
    </source>
</evidence>
<dbReference type="EMBL" id="SBLB01000016">
    <property type="protein sequence ID" value="RYC66368.1"/>
    <property type="molecule type" value="Genomic_DNA"/>
</dbReference>